<feature type="domain" description="Acyclic terpene utilisation N-terminal" evidence="2">
    <location>
        <begin position="2"/>
        <end position="415"/>
    </location>
</feature>
<organism evidence="4 5">
    <name type="scientific">Nocardioides albus</name>
    <dbReference type="NCBI Taxonomy" id="1841"/>
    <lineage>
        <taxon>Bacteria</taxon>
        <taxon>Bacillati</taxon>
        <taxon>Actinomycetota</taxon>
        <taxon>Actinomycetes</taxon>
        <taxon>Propionibacteriales</taxon>
        <taxon>Nocardioidaceae</taxon>
        <taxon>Nocardioides</taxon>
    </lineage>
</organism>
<dbReference type="Pfam" id="PF23544">
    <property type="entry name" value="AtuA_ferredoxin"/>
    <property type="match status" value="1"/>
</dbReference>
<evidence type="ECO:0000313" key="5">
    <source>
        <dbReference type="Proteomes" id="UP000577707"/>
    </source>
</evidence>
<proteinExistence type="predicted"/>
<reference evidence="4 5" key="1">
    <citation type="submission" date="2020-08" db="EMBL/GenBank/DDBJ databases">
        <title>Genomic Encyclopedia of Type Strains, Phase III (KMG-III): the genomes of soil and plant-associated and newly described type strains.</title>
        <authorList>
            <person name="Whitman W."/>
        </authorList>
    </citation>
    <scope>NUCLEOTIDE SEQUENCE [LARGE SCALE GENOMIC DNA]</scope>
    <source>
        <strain evidence="4 5">CECT 3302</strain>
    </source>
</reference>
<dbReference type="PANTHER" id="PTHR47585:SF1">
    <property type="entry name" value="DUF1446 DOMAIN-CONTAINING PROTEIN"/>
    <property type="match status" value="1"/>
</dbReference>
<name>A0A7W5F7L5_9ACTN</name>
<protein>
    <recommendedName>
        <fullName evidence="6">Exopolyphosphatase</fullName>
    </recommendedName>
</protein>
<evidence type="ECO:0008006" key="6">
    <source>
        <dbReference type="Google" id="ProtNLM"/>
    </source>
</evidence>
<evidence type="ECO:0000256" key="1">
    <source>
        <dbReference type="SAM" id="MobiDB-lite"/>
    </source>
</evidence>
<dbReference type="RefSeq" id="WP_183542934.1">
    <property type="nucleotide sequence ID" value="NZ_BMQT01000004.1"/>
</dbReference>
<dbReference type="Proteomes" id="UP000577707">
    <property type="component" value="Unassembled WGS sequence"/>
</dbReference>
<feature type="compositionally biased region" description="Polar residues" evidence="1">
    <location>
        <begin position="459"/>
        <end position="473"/>
    </location>
</feature>
<dbReference type="PANTHER" id="PTHR47585">
    <property type="match status" value="1"/>
</dbReference>
<keyword evidence="5" id="KW-1185">Reference proteome</keyword>
<dbReference type="InterPro" id="IPR010839">
    <property type="entry name" value="AtuA_N"/>
</dbReference>
<evidence type="ECO:0000313" key="4">
    <source>
        <dbReference type="EMBL" id="MBB3088121.1"/>
    </source>
</evidence>
<dbReference type="Pfam" id="PF07287">
    <property type="entry name" value="AtuA"/>
    <property type="match status" value="1"/>
</dbReference>
<comment type="caution">
    <text evidence="4">The sequence shown here is derived from an EMBL/GenBank/DDBJ whole genome shotgun (WGS) entry which is preliminary data.</text>
</comment>
<dbReference type="EMBL" id="JACHXG010000002">
    <property type="protein sequence ID" value="MBB3088121.1"/>
    <property type="molecule type" value="Genomic_DNA"/>
</dbReference>
<feature type="domain" description="AtuA-like ferredoxin-fold" evidence="3">
    <location>
        <begin position="480"/>
        <end position="573"/>
    </location>
</feature>
<feature type="region of interest" description="Disordered" evidence="1">
    <location>
        <begin position="432"/>
        <end position="473"/>
    </location>
</feature>
<accession>A0A7W5F7L5</accession>
<evidence type="ECO:0000259" key="3">
    <source>
        <dbReference type="Pfam" id="PF23544"/>
    </source>
</evidence>
<gene>
    <name evidence="4" type="ORF">FHS12_001054</name>
</gene>
<dbReference type="InterPro" id="IPR056362">
    <property type="entry name" value="AtuA-like_ferredoxin_dom"/>
</dbReference>
<dbReference type="AlphaFoldDB" id="A0A7W5F7L5"/>
<sequence length="591" mass="62311">MIAIGNCSGFYGDRFSAMRDMLEGGRLDVLTGDYLAELTMLILGKDALKDPTTGYAKTFLRQVADSLDLALQRDVKVVANAGGLNPAGLAAAIETLGTSAKVAYVDGDDLRGRLDSHPDALTANAYLGAFGIAHALDAGADIVVTGRVTDASVVVGPAIAHHGWKRDSYDELAGAVVAGHVIECGTQATGGNFSGFLTMSPQARARPLGFPVAEIAVDGSSIITKQDETGGTVTVDTVTAQLLYEIQGPLYLGPDVTTDLTSIRLQEVGIDRVAITGVTGTPPPATLKVAVNSLGGYRNSVEFVLTGPDIDAKATWLRDQLDAELPIGPDYTWSTYRIPAPDSPTEEGAGCILRLSARAADADAVGRALTAPAIELALASYPGFHVTAPPGRPSPFGIYRAAYVRRDRAEETVHLPTGETYKVPPPLAYAEKSVSGAERSKSGAEKSVSGLVGHRDGQELTSRAQKLTSRGQELTSRRALGEVVYARSGDKGGDANLGLWVPQGKSDAAVEWLLEAVTPEWVRELLPETEDLAIDITALPHLRGVNIVIHDLLGDGVAASTRFDPQAKGLGEWARSRFVDMPTEIVPEGLQ</sequence>
<evidence type="ECO:0000259" key="2">
    <source>
        <dbReference type="Pfam" id="PF07287"/>
    </source>
</evidence>